<evidence type="ECO:0000313" key="2">
    <source>
        <dbReference type="EMBL" id="RGE73435.1"/>
    </source>
</evidence>
<organism evidence="2 3">
    <name type="scientific">Eisenbergiella massiliensis</name>
    <dbReference type="NCBI Taxonomy" id="1720294"/>
    <lineage>
        <taxon>Bacteria</taxon>
        <taxon>Bacillati</taxon>
        <taxon>Bacillota</taxon>
        <taxon>Clostridia</taxon>
        <taxon>Lachnospirales</taxon>
        <taxon>Lachnospiraceae</taxon>
        <taxon>Eisenbergiella</taxon>
    </lineage>
</organism>
<dbReference type="AlphaFoldDB" id="A0A3E3J296"/>
<reference evidence="2 3" key="1">
    <citation type="submission" date="2018-08" db="EMBL/GenBank/DDBJ databases">
        <title>A genome reference for cultivated species of the human gut microbiota.</title>
        <authorList>
            <person name="Zou Y."/>
            <person name="Xue W."/>
            <person name="Luo G."/>
        </authorList>
    </citation>
    <scope>NUCLEOTIDE SEQUENCE [LARGE SCALE GENOMIC DNA]</scope>
    <source>
        <strain evidence="2 3">AF26-4BH</strain>
    </source>
</reference>
<sequence length="83" mass="9593">MMFLTAPACQNFAALSSRKRLKSLCEEFWLRWQNYGRQEQLETPSFLRLVPKIPHNCPEEENRPPPPQRKSEGTGADAVLRPP</sequence>
<gene>
    <name evidence="2" type="ORF">DWY69_04430</name>
</gene>
<comment type="caution">
    <text evidence="2">The sequence shown here is derived from an EMBL/GenBank/DDBJ whole genome shotgun (WGS) entry which is preliminary data.</text>
</comment>
<feature type="region of interest" description="Disordered" evidence="1">
    <location>
        <begin position="53"/>
        <end position="83"/>
    </location>
</feature>
<evidence type="ECO:0000256" key="1">
    <source>
        <dbReference type="SAM" id="MobiDB-lite"/>
    </source>
</evidence>
<proteinExistence type="predicted"/>
<accession>A0A3E3J296</accession>
<dbReference type="EMBL" id="QVLU01000003">
    <property type="protein sequence ID" value="RGE73435.1"/>
    <property type="molecule type" value="Genomic_DNA"/>
</dbReference>
<dbReference type="Proteomes" id="UP000261166">
    <property type="component" value="Unassembled WGS sequence"/>
</dbReference>
<name>A0A3E3J296_9FIRM</name>
<evidence type="ECO:0000313" key="3">
    <source>
        <dbReference type="Proteomes" id="UP000261166"/>
    </source>
</evidence>
<protein>
    <submittedName>
        <fullName evidence="2">Uncharacterized protein</fullName>
    </submittedName>
</protein>